<name>A0A5S9MI40_BACIA</name>
<reference evidence="1 2" key="1">
    <citation type="submission" date="2019-12" db="EMBL/GenBank/DDBJ databases">
        <title>Full genome sequence of a Bacillus safensis strain isolated from commercially available natto in Indonesia.</title>
        <authorList>
            <person name="Yoshida M."/>
            <person name="Uomi M."/>
            <person name="Waturangi D."/>
            <person name="Ekaputri J.J."/>
            <person name="Setiamarga D.H.E."/>
        </authorList>
    </citation>
    <scope>NUCLEOTIDE SEQUENCE [LARGE SCALE GENOMIC DNA]</scope>
    <source>
        <strain evidence="1 2">IDN1</strain>
    </source>
</reference>
<dbReference type="AlphaFoldDB" id="A0A5S9MI40"/>
<evidence type="ECO:0000313" key="2">
    <source>
        <dbReference type="Proteomes" id="UP000464658"/>
    </source>
</evidence>
<evidence type="ECO:0000313" key="1">
    <source>
        <dbReference type="EMBL" id="BBP92621.1"/>
    </source>
</evidence>
<accession>A0A5S9MI40</accession>
<proteinExistence type="predicted"/>
<dbReference type="Proteomes" id="UP000464658">
    <property type="component" value="Chromosome"/>
</dbReference>
<organism evidence="1 2">
    <name type="scientific">Bacillus safensis</name>
    <dbReference type="NCBI Taxonomy" id="561879"/>
    <lineage>
        <taxon>Bacteria</taxon>
        <taxon>Bacillati</taxon>
        <taxon>Bacillota</taxon>
        <taxon>Bacilli</taxon>
        <taxon>Bacillales</taxon>
        <taxon>Bacillaceae</taxon>
        <taxon>Bacillus</taxon>
    </lineage>
</organism>
<sequence>MLPVRCITQAGFAHSPCEVCQKDCVYCRSCIMMGKAAECGFLYEWTGPQMVETGRAELTWQGELSKGQKKSVRKND</sequence>
<gene>
    <name evidence="1" type="ORF">BsIDN1_62390</name>
</gene>
<dbReference type="EMBL" id="AP021906">
    <property type="protein sequence ID" value="BBP92621.1"/>
    <property type="molecule type" value="Genomic_DNA"/>
</dbReference>
<protein>
    <submittedName>
        <fullName evidence="1">Uncharacterized protein</fullName>
    </submittedName>
</protein>